<evidence type="ECO:0000256" key="1">
    <source>
        <dbReference type="ARBA" id="ARBA00022801"/>
    </source>
</evidence>
<dbReference type="Pfam" id="PF08455">
    <property type="entry name" value="SNF2_assoc"/>
    <property type="match status" value="1"/>
</dbReference>
<dbReference type="Pfam" id="PF00176">
    <property type="entry name" value="SNF2-rel_dom"/>
    <property type="match status" value="1"/>
</dbReference>
<dbReference type="SMART" id="SM00487">
    <property type="entry name" value="DEXDc"/>
    <property type="match status" value="1"/>
</dbReference>
<accession>A0A9D1VNK7</accession>
<dbReference type="PROSITE" id="PS51192">
    <property type="entry name" value="HELICASE_ATP_BIND_1"/>
    <property type="match status" value="1"/>
</dbReference>
<sequence>LDLLEAAVEGSYGNSYFVSGVYDTETEEIVEIQCECPAYWEYDGICKHCVAVLLEYEDYCRRQKLLSEYVLNTGKKASPMLAPGRYGAQKTAAARQRTTDREARELLESLSRQKQGHIKEKDMKGTVELEPHLKLSKEQAEVSFRIGRNQKYVVKDVFELAGDIKNHRGHSYGKKLDFTHTMEAFTEKSRSMAEYILDWAEENRKYYMQKVYYRNFGSGSYMEKCKEIPMDGYELERFFQVYPEDRIIVQEKGTEENWQIIRQEPGMKLNLTGKDGGLEIKLEIGQCFTGKNQRISFQNGKIFLIPRERDTLLEGLLECLEEKRQNTLFIQEKDLPVFCSAFLPEVSSYAKIRRKNFREEEYILPEAAFRFYLDMPRQDQISCRPVAVYGETNYNLLREDQEPSKRDLFHEAEIQELLTPWFNAFDPKEEQLVLTGDEEKLLQFVTEGIEKLKELGEVFVSENLRKLKLHRTNSVTAGISLSGNLLELQVSADNFSRKELAEIFSAYRQKKKYYRLQDGEVLDLRDPKLQELYELLNDLGIREKDLEKPHIQLPGCRALYVEEQIECRTHLEVRENQELKEKVRAMDEDLEEERIPGDLDRILREYQKTGVKWLCRLKKCGFGGILADDMGLGKTLQVIAFLVIQYRKTGEEENCRTLIVTPASLVYNWLSELERFAPELPVRAVAGNARERETWIKNAGKREVLVTSYDLLKRDISFYRDLDFSCQILDEAQYIKNHSTQAARAVRRIRSQFRAALTGTPVENRLSELWSIFYYLMPGFFGLYPSFRRDFEQPIIRQDTQAARKLQKMVRPFILRRLKKDVLKDLPDKLEKNTYVKLEPEQQRIYDAHVQRLKMFMEKQNEEEFKNAKLQILAELTKLRQICCCPGLLYENYLPISAKESLCLELINNAAAGGHKVLLFSQFTTMLDQLCKRLDQGKIPYYLLTGSVSKEKRQEMVKVFQEDDTPVFCISLKAGGTGLNLTAADIVIHYDPWWNTAVQDQATDRAHRIGQENVVNVYRLVAKGTIEENIIRLQDQKRQLADSILSGDGMSSGTFDKEELLELLG</sequence>
<name>A0A9D1VNK7_9FIRM</name>
<evidence type="ECO:0000313" key="6">
    <source>
        <dbReference type="EMBL" id="HIX38363.1"/>
    </source>
</evidence>
<dbReference type="PROSITE" id="PS50096">
    <property type="entry name" value="IQ"/>
    <property type="match status" value="1"/>
</dbReference>
<feature type="domain" description="Helicase ATP-binding" evidence="4">
    <location>
        <begin position="615"/>
        <end position="779"/>
    </location>
</feature>
<dbReference type="Gene3D" id="3.40.50.300">
    <property type="entry name" value="P-loop containing nucleotide triphosphate hydrolases"/>
    <property type="match status" value="1"/>
</dbReference>
<feature type="domain" description="Helicase C-terminal" evidence="5">
    <location>
        <begin position="902"/>
        <end position="1062"/>
    </location>
</feature>
<dbReference type="SMART" id="SM00490">
    <property type="entry name" value="HELICc"/>
    <property type="match status" value="1"/>
</dbReference>
<dbReference type="InterPro" id="IPR038718">
    <property type="entry name" value="SNF2-like_sf"/>
</dbReference>
<dbReference type="InterPro" id="IPR049730">
    <property type="entry name" value="SNF2/RAD54-like_C"/>
</dbReference>
<dbReference type="PANTHER" id="PTHR10799">
    <property type="entry name" value="SNF2/RAD54 HELICASE FAMILY"/>
    <property type="match status" value="1"/>
</dbReference>
<reference evidence="6" key="2">
    <citation type="submission" date="2021-04" db="EMBL/GenBank/DDBJ databases">
        <authorList>
            <person name="Gilroy R."/>
        </authorList>
    </citation>
    <scope>NUCLEOTIDE SEQUENCE</scope>
    <source>
        <strain evidence="6">ChiHjej12B11-1927</strain>
    </source>
</reference>
<protein>
    <submittedName>
        <fullName evidence="6">DEAD/DEAH box helicase</fullName>
    </submittedName>
</protein>
<evidence type="ECO:0000259" key="3">
    <source>
        <dbReference type="PROSITE" id="PS50966"/>
    </source>
</evidence>
<dbReference type="AlphaFoldDB" id="A0A9D1VNK7"/>
<keyword evidence="6" id="KW-0067">ATP-binding</keyword>
<dbReference type="Proteomes" id="UP000824230">
    <property type="component" value="Unassembled WGS sequence"/>
</dbReference>
<evidence type="ECO:0000313" key="7">
    <source>
        <dbReference type="Proteomes" id="UP000824230"/>
    </source>
</evidence>
<dbReference type="GO" id="GO:0016787">
    <property type="term" value="F:hydrolase activity"/>
    <property type="evidence" value="ECO:0007669"/>
    <property type="project" value="UniProtKB-KW"/>
</dbReference>
<comment type="caution">
    <text evidence="6">The sequence shown here is derived from an EMBL/GenBank/DDBJ whole genome shotgun (WGS) entry which is preliminary data.</text>
</comment>
<dbReference type="Pfam" id="PF04434">
    <property type="entry name" value="SWIM"/>
    <property type="match status" value="1"/>
</dbReference>
<dbReference type="InterPro" id="IPR027417">
    <property type="entry name" value="P-loop_NTPase"/>
</dbReference>
<keyword evidence="2" id="KW-0479">Metal-binding</keyword>
<keyword evidence="1" id="KW-0378">Hydrolase</keyword>
<keyword evidence="6" id="KW-0547">Nucleotide-binding</keyword>
<proteinExistence type="predicted"/>
<feature type="non-terminal residue" evidence="6">
    <location>
        <position position="1"/>
    </location>
</feature>
<dbReference type="Pfam" id="PF00271">
    <property type="entry name" value="Helicase_C"/>
    <property type="match status" value="1"/>
</dbReference>
<dbReference type="InterPro" id="IPR013663">
    <property type="entry name" value="Helicase_SWF/SNF/SWI_bac"/>
</dbReference>
<dbReference type="GO" id="GO:0004386">
    <property type="term" value="F:helicase activity"/>
    <property type="evidence" value="ECO:0007669"/>
    <property type="project" value="UniProtKB-KW"/>
</dbReference>
<dbReference type="GO" id="GO:0005524">
    <property type="term" value="F:ATP binding"/>
    <property type="evidence" value="ECO:0007669"/>
    <property type="project" value="InterPro"/>
</dbReference>
<reference evidence="6" key="1">
    <citation type="journal article" date="2021" name="PeerJ">
        <title>Extensive microbial diversity within the chicken gut microbiome revealed by metagenomics and culture.</title>
        <authorList>
            <person name="Gilroy R."/>
            <person name="Ravi A."/>
            <person name="Getino M."/>
            <person name="Pursley I."/>
            <person name="Horton D.L."/>
            <person name="Alikhan N.F."/>
            <person name="Baker D."/>
            <person name="Gharbi K."/>
            <person name="Hall N."/>
            <person name="Watson M."/>
            <person name="Adriaenssens E.M."/>
            <person name="Foster-Nyarko E."/>
            <person name="Jarju S."/>
            <person name="Secka A."/>
            <person name="Antonio M."/>
            <person name="Oren A."/>
            <person name="Chaudhuri R.R."/>
            <person name="La Ragione R."/>
            <person name="Hildebrand F."/>
            <person name="Pallen M.J."/>
        </authorList>
    </citation>
    <scope>NUCLEOTIDE SEQUENCE</scope>
    <source>
        <strain evidence="6">ChiHjej12B11-1927</strain>
    </source>
</reference>
<keyword evidence="2" id="KW-0862">Zinc</keyword>
<feature type="domain" description="SWIM-type" evidence="3">
    <location>
        <begin position="16"/>
        <end position="57"/>
    </location>
</feature>
<dbReference type="CDD" id="cd18012">
    <property type="entry name" value="DEXQc_arch_SWI2_SNF2"/>
    <property type="match status" value="1"/>
</dbReference>
<gene>
    <name evidence="6" type="ORF">H9738_10930</name>
</gene>
<dbReference type="PROSITE" id="PS50966">
    <property type="entry name" value="ZF_SWIM"/>
    <property type="match status" value="1"/>
</dbReference>
<evidence type="ECO:0000259" key="4">
    <source>
        <dbReference type="PROSITE" id="PS51192"/>
    </source>
</evidence>
<dbReference type="Gene3D" id="3.40.50.10810">
    <property type="entry name" value="Tandem AAA-ATPase domain"/>
    <property type="match status" value="1"/>
</dbReference>
<dbReference type="InterPro" id="IPR000330">
    <property type="entry name" value="SNF2_N"/>
</dbReference>
<dbReference type="PROSITE" id="PS51194">
    <property type="entry name" value="HELICASE_CTER"/>
    <property type="match status" value="1"/>
</dbReference>
<evidence type="ECO:0000259" key="5">
    <source>
        <dbReference type="PROSITE" id="PS51194"/>
    </source>
</evidence>
<dbReference type="EMBL" id="DXFG01000237">
    <property type="protein sequence ID" value="HIX38363.1"/>
    <property type="molecule type" value="Genomic_DNA"/>
</dbReference>
<evidence type="ECO:0000256" key="2">
    <source>
        <dbReference type="PROSITE-ProRule" id="PRU00325"/>
    </source>
</evidence>
<keyword evidence="2" id="KW-0863">Zinc-finger</keyword>
<keyword evidence="6" id="KW-0347">Helicase</keyword>
<dbReference type="GO" id="GO:0008270">
    <property type="term" value="F:zinc ion binding"/>
    <property type="evidence" value="ECO:0007669"/>
    <property type="project" value="UniProtKB-KW"/>
</dbReference>
<dbReference type="CDD" id="cd18793">
    <property type="entry name" value="SF2_C_SNF"/>
    <property type="match status" value="1"/>
</dbReference>
<dbReference type="InterPro" id="IPR001650">
    <property type="entry name" value="Helicase_C-like"/>
</dbReference>
<organism evidence="6 7">
    <name type="scientific">Candidatus Blautia pullistercoris</name>
    <dbReference type="NCBI Taxonomy" id="2838499"/>
    <lineage>
        <taxon>Bacteria</taxon>
        <taxon>Bacillati</taxon>
        <taxon>Bacillota</taxon>
        <taxon>Clostridia</taxon>
        <taxon>Lachnospirales</taxon>
        <taxon>Lachnospiraceae</taxon>
        <taxon>Blautia</taxon>
    </lineage>
</organism>
<dbReference type="SUPFAM" id="SSF52540">
    <property type="entry name" value="P-loop containing nucleoside triphosphate hydrolases"/>
    <property type="match status" value="2"/>
</dbReference>
<dbReference type="InterPro" id="IPR007527">
    <property type="entry name" value="Znf_SWIM"/>
</dbReference>
<dbReference type="InterPro" id="IPR014001">
    <property type="entry name" value="Helicase_ATP-bd"/>
</dbReference>